<evidence type="ECO:0000256" key="1">
    <source>
        <dbReference type="ARBA" id="ARBA00004141"/>
    </source>
</evidence>
<feature type="transmembrane region" description="Helical" evidence="6">
    <location>
        <begin position="336"/>
        <end position="355"/>
    </location>
</feature>
<feature type="transmembrane region" description="Helical" evidence="6">
    <location>
        <begin position="445"/>
        <end position="465"/>
    </location>
</feature>
<feature type="transmembrane region" description="Helical" evidence="6">
    <location>
        <begin position="302"/>
        <end position="324"/>
    </location>
</feature>
<gene>
    <name evidence="7" type="ORF">EV684_103176</name>
</gene>
<comment type="similarity">
    <text evidence="2">Belongs to the PucC family.</text>
</comment>
<dbReference type="SUPFAM" id="SSF103473">
    <property type="entry name" value="MFS general substrate transporter"/>
    <property type="match status" value="1"/>
</dbReference>
<dbReference type="InterPro" id="IPR026036">
    <property type="entry name" value="PucC"/>
</dbReference>
<protein>
    <submittedName>
        <fullName evidence="7">BCD family chlorophyll transporter-like MFS transporter</fullName>
    </submittedName>
</protein>
<feature type="transmembrane region" description="Helical" evidence="6">
    <location>
        <begin position="394"/>
        <end position="416"/>
    </location>
</feature>
<evidence type="ECO:0000256" key="6">
    <source>
        <dbReference type="SAM" id="Phobius"/>
    </source>
</evidence>
<feature type="transmembrane region" description="Helical" evidence="6">
    <location>
        <begin position="113"/>
        <end position="136"/>
    </location>
</feature>
<reference evidence="7 8" key="1">
    <citation type="submission" date="2019-03" db="EMBL/GenBank/DDBJ databases">
        <title>Genomic Encyclopedia of Type Strains, Phase IV (KMG-IV): sequencing the most valuable type-strain genomes for metagenomic binning, comparative biology and taxonomic classification.</title>
        <authorList>
            <person name="Goeker M."/>
        </authorList>
    </citation>
    <scope>NUCLEOTIDE SEQUENCE [LARGE SCALE GENOMIC DNA]</scope>
    <source>
        <strain evidence="7 8">DSM 1709</strain>
    </source>
</reference>
<keyword evidence="3 6" id="KW-0812">Transmembrane</keyword>
<accession>A0A4R2M9C0</accession>
<feature type="transmembrane region" description="Helical" evidence="6">
    <location>
        <begin position="215"/>
        <end position="236"/>
    </location>
</feature>
<comment type="subcellular location">
    <subcellularLocation>
        <location evidence="1">Membrane</location>
        <topology evidence="1">Multi-pass membrane protein</topology>
    </subcellularLocation>
</comment>
<dbReference type="PANTHER" id="PTHR23538:SF1">
    <property type="entry name" value="44.5 KD BACTERIOCHLOROPHYLL SYNTHASE SUBUNIT"/>
    <property type="match status" value="1"/>
</dbReference>
<name>A0A4R2M9C0_RUBGE</name>
<dbReference type="Pfam" id="PF03209">
    <property type="entry name" value="PUCC"/>
    <property type="match status" value="1"/>
</dbReference>
<dbReference type="PIRSF" id="PIRSF016565">
    <property type="entry name" value="PucC"/>
    <property type="match status" value="1"/>
</dbReference>
<dbReference type="Gene3D" id="1.20.1250.20">
    <property type="entry name" value="MFS general substrate transporter like domains"/>
    <property type="match status" value="1"/>
</dbReference>
<feature type="transmembrane region" description="Helical" evidence="6">
    <location>
        <begin position="185"/>
        <end position="209"/>
    </location>
</feature>
<keyword evidence="4 6" id="KW-1133">Transmembrane helix</keyword>
<dbReference type="EMBL" id="SLXD01000003">
    <property type="protein sequence ID" value="TCP03929.1"/>
    <property type="molecule type" value="Genomic_DNA"/>
</dbReference>
<feature type="transmembrane region" description="Helical" evidence="6">
    <location>
        <begin position="73"/>
        <end position="93"/>
    </location>
</feature>
<feature type="transmembrane region" description="Helical" evidence="6">
    <location>
        <begin position="361"/>
        <end position="382"/>
    </location>
</feature>
<feature type="transmembrane region" description="Helical" evidence="6">
    <location>
        <begin position="142"/>
        <end position="164"/>
    </location>
</feature>
<dbReference type="Proteomes" id="UP000295106">
    <property type="component" value="Unassembled WGS sequence"/>
</dbReference>
<dbReference type="PANTHER" id="PTHR23538">
    <property type="entry name" value="44.5 KD BACTERIOCHLOROPHYLL SYNTHASE SUBUNIT"/>
    <property type="match status" value="1"/>
</dbReference>
<dbReference type="GO" id="GO:0016020">
    <property type="term" value="C:membrane"/>
    <property type="evidence" value="ECO:0007669"/>
    <property type="project" value="UniProtKB-SubCell"/>
</dbReference>
<comment type="caution">
    <text evidence="7">The sequence shown here is derived from an EMBL/GenBank/DDBJ whole genome shotgun (WGS) entry which is preliminary data.</text>
</comment>
<feature type="transmembrane region" description="Helical" evidence="6">
    <location>
        <begin position="42"/>
        <end position="61"/>
    </location>
</feature>
<evidence type="ECO:0000256" key="4">
    <source>
        <dbReference type="ARBA" id="ARBA00022989"/>
    </source>
</evidence>
<keyword evidence="5 6" id="KW-0472">Membrane</keyword>
<proteinExistence type="inferred from homology"/>
<dbReference type="AlphaFoldDB" id="A0A4R2M9C0"/>
<sequence length="486" mass="51494">METLVKAPPALPDPLREWLQRVVPRLMPFADAASPGLPLSRLLRLALFQVSVGLATALLVGTLNRVMIVELGVHAWIVSMMVALPMLAAPFRAFVGFRSDIHASVIGWRRVPYIWLGTLMQFGGLAIMPFALLVLTGQGQLGLGWVGQIFAGIAFLLVGAGLQTTQTTGLALATDLASEESRPRVVALMYVMLLVGLVGGGMTCSALLSDFSEQRLVQVVQGAAVLTVALNLIAVWKQEARDPNRRRSKDQPAPEFRTMWRGFIEQPQARRFLWMVGLGTAAFNMQDIVLEPYGGEILKLSVAATSTLTALLAGGALVAFALAARMLARGWDPLRVAALGAVCGLPAFALVVFAAPMDSPAMFRIGTVMIGFGGGLFSVGTLTAAMGMERKEHVGLALGAWGAVQATAAGGAVAAGGAMRDLVSSMATQGLLGQVLVSPVTGYSFVYHLEMILLFAALVAIGPLVRRAGRRQQPDHNQFGLADFPG</sequence>
<evidence type="ECO:0000256" key="2">
    <source>
        <dbReference type="ARBA" id="ARBA00008412"/>
    </source>
</evidence>
<evidence type="ECO:0000256" key="5">
    <source>
        <dbReference type="ARBA" id="ARBA00023136"/>
    </source>
</evidence>
<organism evidence="7 8">
    <name type="scientific">Rubrivivax gelatinosus</name>
    <name type="common">Rhodocyclus gelatinosus</name>
    <name type="synonym">Rhodopseudomonas gelatinosa</name>
    <dbReference type="NCBI Taxonomy" id="28068"/>
    <lineage>
        <taxon>Bacteria</taxon>
        <taxon>Pseudomonadati</taxon>
        <taxon>Pseudomonadota</taxon>
        <taxon>Betaproteobacteria</taxon>
        <taxon>Burkholderiales</taxon>
        <taxon>Sphaerotilaceae</taxon>
        <taxon>Rubrivivax</taxon>
    </lineage>
</organism>
<dbReference type="CDD" id="cd06176">
    <property type="entry name" value="MFS_BCD_PucC-like"/>
    <property type="match status" value="1"/>
</dbReference>
<dbReference type="InterPro" id="IPR004896">
    <property type="entry name" value="PucC-rel"/>
</dbReference>
<evidence type="ECO:0000256" key="3">
    <source>
        <dbReference type="ARBA" id="ARBA00022692"/>
    </source>
</evidence>
<dbReference type="InterPro" id="IPR036259">
    <property type="entry name" value="MFS_trans_sf"/>
</dbReference>
<evidence type="ECO:0000313" key="8">
    <source>
        <dbReference type="Proteomes" id="UP000295106"/>
    </source>
</evidence>
<evidence type="ECO:0000313" key="7">
    <source>
        <dbReference type="EMBL" id="TCP03929.1"/>
    </source>
</evidence>